<keyword evidence="5" id="KW-0560">Oxidoreductase</keyword>
<dbReference type="InterPro" id="IPR050641">
    <property type="entry name" value="RIFMO-like"/>
</dbReference>
<keyword evidence="7" id="KW-1185">Reference proteome</keyword>
<dbReference type="EMBL" id="BBYQ01000028">
    <property type="protein sequence ID" value="GAP28132.1"/>
    <property type="molecule type" value="Genomic_DNA"/>
</dbReference>
<evidence type="ECO:0000256" key="3">
    <source>
        <dbReference type="ARBA" id="ARBA00022827"/>
    </source>
</evidence>
<name>A0ABC8AQY2_9NOCA</name>
<accession>A0ABC8AQY2</accession>
<dbReference type="KEGG" id="nsr:NS506_02373"/>
<dbReference type="GO" id="GO:0018666">
    <property type="term" value="F:2,4-dichlorophenol 6-monooxygenase activity"/>
    <property type="evidence" value="ECO:0007669"/>
    <property type="project" value="UniProtKB-EC"/>
</dbReference>
<feature type="domain" description="FAD-binding" evidence="4">
    <location>
        <begin position="6"/>
        <end position="358"/>
    </location>
</feature>
<reference evidence="7" key="1">
    <citation type="submission" date="2015-07" db="EMBL/GenBank/DDBJ databases">
        <title>Nocardia seriolae U-1 whole genome shotgun sequence.</title>
        <authorList>
            <person name="Imajoh M."/>
            <person name="Fukumoto Y."/>
            <person name="Sukeda M."/>
            <person name="Yamane J."/>
            <person name="Yamasaki K."/>
            <person name="Shimizu M."/>
            <person name="Ohnishi K."/>
            <person name="Oshima S."/>
        </authorList>
    </citation>
    <scope>NUCLEOTIDE SEQUENCE [LARGE SCALE GENOMIC DNA]</scope>
    <source>
        <strain evidence="7">U-1</strain>
    </source>
</reference>
<gene>
    <name evidence="5" type="primary">tfdB</name>
    <name evidence="5" type="ORF">NS506_02373</name>
    <name evidence="6" type="ORF">NSK11_contig00028-0046</name>
</gene>
<reference evidence="6 7" key="2">
    <citation type="journal article" date="2016" name="Genome Announc.">
        <title>Draft Genome Sequence of Erythromycin- and Oxytetracycline-Sensitive Nocardia seriolae Strain U-1 (NBRC 110359).</title>
        <authorList>
            <person name="Imajoh M."/>
            <person name="Sukeda M."/>
            <person name="Shimizu M."/>
            <person name="Yamane J."/>
            <person name="Ohnishi K."/>
            <person name="Oshima S."/>
        </authorList>
    </citation>
    <scope>NUCLEOTIDE SEQUENCE [LARGE SCALE GENOMIC DNA]</scope>
    <source>
        <strain evidence="6 7">U-1</strain>
    </source>
</reference>
<sequence>MNTNQDCDVLVVGAGPSGLCAALLLAQHGVRVRVLDRNDGPVENSRASIVHARTLEYFDRLGVAERAVAAGLPVTHVAIHENGRPVGRMPLAGRGTSAWTKFPYALSLAQSETERVLTAALAEHDVRVERRSEVRDLTDTVDGVRVRIQREQGPDVLTAGWVIGADGASSTVRHLLGLDFDGETYTQSGLLADVTMDVDLGRHGMRLNLTRGGFVGLLPLAGGRYRLFGVVPPELHSAPDTDTAPSHDSYDALDHDVLQRWFDNYFRVDARLRDVVWAAMFRFHSRIADRFRTGHCFLVGDAAHIHNPAGGQGLNLAVGDAMNLAWKLAQVIGGQAPDSLLDTYSTERRPIAETVLKRTDLGFKLETGTSPVALWMRAHVATKIIGVVSRLAPVRRLFFHLFSQLWISYRDSAAVDRGGFPGHGPRPGDRAPYAAISETPGGARSVLDLTHAPGYHALLFGTGDGAGVPELLATFADRYGSAVTTHTVPDRETAAYRAYGVNGPKLVLVRPDGHIAALADPFDKTTIESVLSHLDRVLLRTTQPRETDRACPR</sequence>
<dbReference type="EC" id="1.14.13.20" evidence="5"/>
<dbReference type="GeneID" id="93373108"/>
<comment type="cofactor">
    <cofactor evidence="1">
        <name>FAD</name>
        <dbReference type="ChEBI" id="CHEBI:57692"/>
    </cofactor>
</comment>
<dbReference type="InterPro" id="IPR002938">
    <property type="entry name" value="FAD-bd"/>
</dbReference>
<protein>
    <submittedName>
        <fullName evidence="5 6">Monooxygenase</fullName>
        <ecNumber evidence="5">1.14.13.20</ecNumber>
    </submittedName>
</protein>
<keyword evidence="3" id="KW-0274">FAD</keyword>
<dbReference type="PANTHER" id="PTHR43004">
    <property type="entry name" value="TRK SYSTEM POTASSIUM UPTAKE PROTEIN"/>
    <property type="match status" value="1"/>
</dbReference>
<evidence type="ECO:0000256" key="1">
    <source>
        <dbReference type="ARBA" id="ARBA00001974"/>
    </source>
</evidence>
<reference evidence="5 8" key="3">
    <citation type="submission" date="2016-10" db="EMBL/GenBank/DDBJ databases">
        <title>Genome sequence of Nocardia seriolae strain EM150506, isolated from Anguila japonica.</title>
        <authorList>
            <person name="Han H.-J."/>
        </authorList>
    </citation>
    <scope>NUCLEOTIDE SEQUENCE [LARGE SCALE GENOMIC DNA]</scope>
    <source>
        <strain evidence="5 8">EM150506</strain>
    </source>
</reference>
<dbReference type="PANTHER" id="PTHR43004:SF19">
    <property type="entry name" value="BINDING MONOOXYGENASE, PUTATIVE (JCVI)-RELATED"/>
    <property type="match status" value="1"/>
</dbReference>
<evidence type="ECO:0000313" key="7">
    <source>
        <dbReference type="Proteomes" id="UP000037179"/>
    </source>
</evidence>
<keyword evidence="2" id="KW-0285">Flavoprotein</keyword>
<dbReference type="Pfam" id="PF21274">
    <property type="entry name" value="Rng_hyd_C"/>
    <property type="match status" value="1"/>
</dbReference>
<evidence type="ECO:0000259" key="4">
    <source>
        <dbReference type="Pfam" id="PF01494"/>
    </source>
</evidence>
<organism evidence="5 8">
    <name type="scientific">Nocardia seriolae</name>
    <dbReference type="NCBI Taxonomy" id="37332"/>
    <lineage>
        <taxon>Bacteria</taxon>
        <taxon>Bacillati</taxon>
        <taxon>Actinomycetota</taxon>
        <taxon>Actinomycetes</taxon>
        <taxon>Mycobacteriales</taxon>
        <taxon>Nocardiaceae</taxon>
        <taxon>Nocardia</taxon>
    </lineage>
</organism>
<dbReference type="Pfam" id="PF01494">
    <property type="entry name" value="FAD_binding_3"/>
    <property type="match status" value="1"/>
</dbReference>
<dbReference type="AlphaFoldDB" id="A0ABC8AQY2"/>
<dbReference type="Gene3D" id="3.50.50.60">
    <property type="entry name" value="FAD/NAD(P)-binding domain"/>
    <property type="match status" value="1"/>
</dbReference>
<dbReference type="RefSeq" id="WP_033087210.1">
    <property type="nucleotide sequence ID" value="NZ_AP017900.1"/>
</dbReference>
<dbReference type="EMBL" id="CP017839">
    <property type="protein sequence ID" value="APA96439.1"/>
    <property type="molecule type" value="Genomic_DNA"/>
</dbReference>
<evidence type="ECO:0000313" key="6">
    <source>
        <dbReference type="EMBL" id="GAP28132.1"/>
    </source>
</evidence>
<dbReference type="SUPFAM" id="SSF51905">
    <property type="entry name" value="FAD/NAD(P)-binding domain"/>
    <property type="match status" value="1"/>
</dbReference>
<evidence type="ECO:0000256" key="2">
    <source>
        <dbReference type="ARBA" id="ARBA00022630"/>
    </source>
</evidence>
<evidence type="ECO:0000313" key="8">
    <source>
        <dbReference type="Proteomes" id="UP000180166"/>
    </source>
</evidence>
<keyword evidence="6" id="KW-0503">Monooxygenase</keyword>
<dbReference type="Gene3D" id="3.40.30.120">
    <property type="match status" value="1"/>
</dbReference>
<evidence type="ECO:0000313" key="5">
    <source>
        <dbReference type="EMBL" id="APA96439.1"/>
    </source>
</evidence>
<dbReference type="PRINTS" id="PR00420">
    <property type="entry name" value="RNGMNOXGNASE"/>
</dbReference>
<proteinExistence type="predicted"/>
<dbReference type="InterPro" id="IPR036188">
    <property type="entry name" value="FAD/NAD-bd_sf"/>
</dbReference>
<dbReference type="Proteomes" id="UP000037179">
    <property type="component" value="Unassembled WGS sequence"/>
</dbReference>
<dbReference type="Gene3D" id="3.30.70.2450">
    <property type="match status" value="1"/>
</dbReference>
<dbReference type="Proteomes" id="UP000180166">
    <property type="component" value="Chromosome"/>
</dbReference>